<feature type="transmembrane region" description="Helical" evidence="2">
    <location>
        <begin position="110"/>
        <end position="130"/>
    </location>
</feature>
<gene>
    <name evidence="3" type="ORF">AFCDBAGC_4075</name>
</gene>
<feature type="transmembrane region" description="Helical" evidence="2">
    <location>
        <begin position="182"/>
        <end position="202"/>
    </location>
</feature>
<proteinExistence type="predicted"/>
<protein>
    <recommendedName>
        <fullName evidence="5">Spermidine synthase</fullName>
    </recommendedName>
</protein>
<feature type="transmembrane region" description="Helical" evidence="2">
    <location>
        <begin position="78"/>
        <end position="98"/>
    </location>
</feature>
<sequence>MRTSVVVHGVVLLAGSTFLPIAVATEAGAAQGGDEALWLVGLFLASVGAPFFALSASAPLLQAWYARSGNARAQDPYFLYRASNLGSFAALIAYPLAIEPVFGLAEQTRLWSAGYALAAGAVAACALTVLGGAHSRGPVAVTPEVAGTAPSLARRLAWVGLSAVPSGLLVAVTAHVTTDVAAIPLMWVLPLALYLLTFVITFRPLATWPERPLAAVQVAGTAVVLGAAMIGRLPFAADLPLSLGLCFVAGLVAHRAVYRLRPAPSRLTEFYLCTSLGGMLGGLFAALIAPRVFSTVAEYPILLVAALACRPGALVAPRFAAGAALRRLSVSLAGAAGLALLARFAPEAAPSVAAAIMMTILLLSWRAPRAAFGRAALFCALVLAMPLLSAQDVENRRSFFGVHRIETDPQGRFRLLAHGTTLHGAMRIREDDGRPALGRPEPTTYYATGHAIADVLEVARNAYGPLPRVSVVGLGAGSLACQARPGEAWTFYEIDPEVVRIASDPTRFRFLSACAPTARIVQGDARLTLARATEPTRVLIVDAFSSDAIPMHLLTGEALALYRDRLDAQGVLALHVSNQHFDLRPALARAAAEQGLTLLQRIDAIDEPIERRYRMRAMVVIATRDPAITREAERLGWTRVAPDLTRRPWTDDYANVLEAFLDLMRLRLGGGLAAGH</sequence>
<keyword evidence="1" id="KW-0620">Polyamine biosynthesis</keyword>
<evidence type="ECO:0000313" key="3">
    <source>
        <dbReference type="EMBL" id="GJD46195.1"/>
    </source>
</evidence>
<dbReference type="PANTHER" id="PTHR43317">
    <property type="entry name" value="THERMOSPERMINE SYNTHASE ACAULIS5"/>
    <property type="match status" value="1"/>
</dbReference>
<organism evidence="3 4">
    <name type="scientific">Methylobacterium cerastii</name>
    <dbReference type="NCBI Taxonomy" id="932741"/>
    <lineage>
        <taxon>Bacteria</taxon>
        <taxon>Pseudomonadati</taxon>
        <taxon>Pseudomonadota</taxon>
        <taxon>Alphaproteobacteria</taxon>
        <taxon>Hyphomicrobiales</taxon>
        <taxon>Methylobacteriaceae</taxon>
        <taxon>Methylobacterium</taxon>
    </lineage>
</organism>
<feature type="transmembrane region" description="Helical" evidence="2">
    <location>
        <begin position="42"/>
        <end position="66"/>
    </location>
</feature>
<feature type="transmembrane region" description="Helical" evidence="2">
    <location>
        <begin position="156"/>
        <end position="176"/>
    </location>
</feature>
<dbReference type="Proteomes" id="UP001055117">
    <property type="component" value="Unassembled WGS sequence"/>
</dbReference>
<dbReference type="InterPro" id="IPR029063">
    <property type="entry name" value="SAM-dependent_MTases_sf"/>
</dbReference>
<feature type="transmembrane region" description="Helical" evidence="2">
    <location>
        <begin position="214"/>
        <end position="233"/>
    </location>
</feature>
<dbReference type="Gene3D" id="3.40.50.150">
    <property type="entry name" value="Vaccinia Virus protein VP39"/>
    <property type="match status" value="1"/>
</dbReference>
<dbReference type="NCBIfam" id="NF037959">
    <property type="entry name" value="MFS_SpdSyn"/>
    <property type="match status" value="1"/>
</dbReference>
<keyword evidence="2" id="KW-1133">Transmembrane helix</keyword>
<feature type="transmembrane region" description="Helical" evidence="2">
    <location>
        <begin position="239"/>
        <end position="258"/>
    </location>
</feature>
<feature type="transmembrane region" description="Helical" evidence="2">
    <location>
        <begin position="372"/>
        <end position="390"/>
    </location>
</feature>
<feature type="transmembrane region" description="Helical" evidence="2">
    <location>
        <begin position="348"/>
        <end position="365"/>
    </location>
</feature>
<evidence type="ECO:0000256" key="1">
    <source>
        <dbReference type="ARBA" id="ARBA00023115"/>
    </source>
</evidence>
<dbReference type="EMBL" id="BPQG01000069">
    <property type="protein sequence ID" value="GJD46195.1"/>
    <property type="molecule type" value="Genomic_DNA"/>
</dbReference>
<keyword evidence="2" id="KW-0812">Transmembrane</keyword>
<accession>A0ABQ4QN29</accession>
<feature type="transmembrane region" description="Helical" evidence="2">
    <location>
        <begin position="270"/>
        <end position="293"/>
    </location>
</feature>
<dbReference type="PANTHER" id="PTHR43317:SF1">
    <property type="entry name" value="THERMOSPERMINE SYNTHASE ACAULIS5"/>
    <property type="match status" value="1"/>
</dbReference>
<keyword evidence="4" id="KW-1185">Reference proteome</keyword>
<name>A0ABQ4QN29_9HYPH</name>
<evidence type="ECO:0000256" key="2">
    <source>
        <dbReference type="SAM" id="Phobius"/>
    </source>
</evidence>
<dbReference type="RefSeq" id="WP_238272841.1">
    <property type="nucleotide sequence ID" value="NZ_BPQG01000069.1"/>
</dbReference>
<dbReference type="SUPFAM" id="SSF53335">
    <property type="entry name" value="S-adenosyl-L-methionine-dependent methyltransferases"/>
    <property type="match status" value="1"/>
</dbReference>
<keyword evidence="2" id="KW-0472">Membrane</keyword>
<comment type="caution">
    <text evidence="3">The sequence shown here is derived from an EMBL/GenBank/DDBJ whole genome shotgun (WGS) entry which is preliminary data.</text>
</comment>
<evidence type="ECO:0008006" key="5">
    <source>
        <dbReference type="Google" id="ProtNLM"/>
    </source>
</evidence>
<evidence type="ECO:0000313" key="4">
    <source>
        <dbReference type="Proteomes" id="UP001055117"/>
    </source>
</evidence>
<reference evidence="3 4" key="1">
    <citation type="journal article" date="2021" name="Front. Microbiol.">
        <title>Comprehensive Comparative Genomics and Phenotyping of Methylobacterium Species.</title>
        <authorList>
            <person name="Alessa O."/>
            <person name="Ogura Y."/>
            <person name="Fujitani Y."/>
            <person name="Takami H."/>
            <person name="Hayashi T."/>
            <person name="Sahin N."/>
            <person name="Tani A."/>
        </authorList>
    </citation>
    <scope>NUCLEOTIDE SEQUENCE [LARGE SCALE GENOMIC DNA]</scope>
    <source>
        <strain evidence="3 4">DSM 23679</strain>
    </source>
</reference>